<dbReference type="Proteomes" id="UP001524586">
    <property type="component" value="Unassembled WGS sequence"/>
</dbReference>
<feature type="chain" id="PRO_5046586942" evidence="2">
    <location>
        <begin position="20"/>
        <end position="243"/>
    </location>
</feature>
<keyword evidence="1" id="KW-1133">Transmembrane helix</keyword>
<gene>
    <name evidence="3" type="ORF">NP596_16875</name>
</gene>
<sequence>MNLKSIVAGLAFSVVGASAQASVIAQWNFNSNPADSSTGTGSIIPAIGNGTAALVGGVTGSFASGTSNGGSSDPVAADNSGWQTTTYAAQGAGDKTRGVQFNVSTVGFKDITISYDLRHSNTSSRYELVQYSLDGINFIDSTLFDGNAGDTWFKNRSIDFSSIAGVADNANFALRIVAAFAPGDQVYLPSNNTSNYGTAGTWRFDMATVSGSPVPVPAAFWMMSAGLLGLVGINRRRAMTTAA</sequence>
<dbReference type="NCBIfam" id="TIGR03370">
    <property type="entry name" value="VPLPA-CTERM"/>
    <property type="match status" value="1"/>
</dbReference>
<feature type="signal peptide" evidence="2">
    <location>
        <begin position="1"/>
        <end position="19"/>
    </location>
</feature>
<evidence type="ECO:0000256" key="1">
    <source>
        <dbReference type="SAM" id="Phobius"/>
    </source>
</evidence>
<keyword evidence="4" id="KW-1185">Reference proteome</keyword>
<organism evidence="3 4">
    <name type="scientific">Methylomonas rivi</name>
    <dbReference type="NCBI Taxonomy" id="2952226"/>
    <lineage>
        <taxon>Bacteria</taxon>
        <taxon>Pseudomonadati</taxon>
        <taxon>Pseudomonadota</taxon>
        <taxon>Gammaproteobacteria</taxon>
        <taxon>Methylococcales</taxon>
        <taxon>Methylococcaceae</taxon>
        <taxon>Methylomonas</taxon>
    </lineage>
</organism>
<keyword evidence="1" id="KW-0472">Membrane</keyword>
<dbReference type="InterPro" id="IPR022472">
    <property type="entry name" value="VPLPA-CTERM"/>
</dbReference>
<accession>A0ABT1U8K8</accession>
<dbReference type="EMBL" id="JANIBK010000129">
    <property type="protein sequence ID" value="MCQ8130135.1"/>
    <property type="molecule type" value="Genomic_DNA"/>
</dbReference>
<name>A0ABT1U8K8_9GAMM</name>
<evidence type="ECO:0000313" key="4">
    <source>
        <dbReference type="Proteomes" id="UP001524586"/>
    </source>
</evidence>
<evidence type="ECO:0000313" key="3">
    <source>
        <dbReference type="EMBL" id="MCQ8130135.1"/>
    </source>
</evidence>
<dbReference type="RefSeq" id="WP_256616559.1">
    <property type="nucleotide sequence ID" value="NZ_JANIBK010000129.1"/>
</dbReference>
<keyword evidence="2" id="KW-0732">Signal</keyword>
<proteinExistence type="predicted"/>
<keyword evidence="1" id="KW-0812">Transmembrane</keyword>
<evidence type="ECO:0000256" key="2">
    <source>
        <dbReference type="SAM" id="SignalP"/>
    </source>
</evidence>
<comment type="caution">
    <text evidence="3">The sequence shown here is derived from an EMBL/GenBank/DDBJ whole genome shotgun (WGS) entry which is preliminary data.</text>
</comment>
<feature type="transmembrane region" description="Helical" evidence="1">
    <location>
        <begin position="214"/>
        <end position="233"/>
    </location>
</feature>
<protein>
    <submittedName>
        <fullName evidence="3">VPLPA-CTERM sorting domain-containing protein</fullName>
    </submittedName>
</protein>
<reference evidence="3 4" key="1">
    <citation type="submission" date="2022-07" db="EMBL/GenBank/DDBJ databases">
        <title>Methylomonas rivi sp. nov., Methylomonas rosea sp. nov., Methylomonas aureus sp. nov. and Methylomonas subterranea sp. nov., four novel methanotrophs isolated from a freshwater creek and the deep terrestrial subsurface.</title>
        <authorList>
            <person name="Abin C."/>
            <person name="Sankaranarayanan K."/>
            <person name="Garner C."/>
            <person name="Sindelar R."/>
            <person name="Kotary K."/>
            <person name="Garner R."/>
            <person name="Barclay S."/>
            <person name="Lawson P."/>
            <person name="Krumholz L."/>
        </authorList>
    </citation>
    <scope>NUCLEOTIDE SEQUENCE [LARGE SCALE GENOMIC DNA]</scope>
    <source>
        <strain evidence="3 4">WSC-6</strain>
    </source>
</reference>